<dbReference type="InterPro" id="IPR036291">
    <property type="entry name" value="NAD(P)-bd_dom_sf"/>
</dbReference>
<dbReference type="GeneID" id="35767614"/>
<comment type="similarity">
    <text evidence="1 7">Belongs to the mannitol dehydrogenase family.</text>
</comment>
<comment type="catalytic activity">
    <reaction evidence="6 7">
        <text>D-mannitol 1-phosphate + NAD(+) = beta-D-fructose 6-phosphate + NADH + H(+)</text>
        <dbReference type="Rhea" id="RHEA:19661"/>
        <dbReference type="ChEBI" id="CHEBI:15378"/>
        <dbReference type="ChEBI" id="CHEBI:57540"/>
        <dbReference type="ChEBI" id="CHEBI:57634"/>
        <dbReference type="ChEBI" id="CHEBI:57945"/>
        <dbReference type="ChEBI" id="CHEBI:61381"/>
        <dbReference type="EC" id="1.1.1.17"/>
    </reaction>
</comment>
<evidence type="ECO:0000256" key="5">
    <source>
        <dbReference type="ARBA" id="ARBA00023027"/>
    </source>
</evidence>
<evidence type="ECO:0000313" key="13">
    <source>
        <dbReference type="Proteomes" id="UP001069145"/>
    </source>
</evidence>
<evidence type="ECO:0000259" key="9">
    <source>
        <dbReference type="Pfam" id="PF08125"/>
    </source>
</evidence>
<dbReference type="Gene3D" id="1.10.1040.10">
    <property type="entry name" value="N-(1-d-carboxylethyl)-l-norvaline Dehydrogenase, domain 2"/>
    <property type="match status" value="1"/>
</dbReference>
<dbReference type="OrthoDB" id="271711at2"/>
<dbReference type="InterPro" id="IPR013328">
    <property type="entry name" value="6PGD_dom2"/>
</dbReference>
<dbReference type="InterPro" id="IPR008927">
    <property type="entry name" value="6-PGluconate_DH-like_C_sf"/>
</dbReference>
<evidence type="ECO:0000313" key="10">
    <source>
        <dbReference type="EMBL" id="MCY3053266.1"/>
    </source>
</evidence>
<evidence type="ECO:0000313" key="12">
    <source>
        <dbReference type="Proteomes" id="UP000594771"/>
    </source>
</evidence>
<dbReference type="InterPro" id="IPR000669">
    <property type="entry name" value="Mannitol_DH"/>
</dbReference>
<dbReference type="AlphaFoldDB" id="A0A0X8FDB6"/>
<reference evidence="11 12" key="1">
    <citation type="submission" date="2020-12" db="EMBL/GenBank/DDBJ databases">
        <title>FDA dAtabase for Regulatory Grade micrObial Sequences (FDA-ARGOS): Supporting development and validation of Infectious Disease Dx tests.</title>
        <authorList>
            <person name="Sproer C."/>
            <person name="Gronow S."/>
            <person name="Severitt S."/>
            <person name="Schroder I."/>
            <person name="Tallon L."/>
            <person name="Sadzewicz L."/>
            <person name="Zhao X."/>
            <person name="Boylan J."/>
            <person name="Ott S."/>
            <person name="Bowen H."/>
            <person name="Vavikolanu K."/>
            <person name="Mehta A."/>
            <person name="Aluvathingal J."/>
            <person name="Nadendla S."/>
            <person name="Lowell S."/>
            <person name="Myers T."/>
            <person name="Yan Y."/>
            <person name="Sichtig H."/>
        </authorList>
    </citation>
    <scope>NUCLEOTIDE SEQUENCE [LARGE SCALE GENOMIC DNA]</scope>
    <source>
        <strain evidence="11 12">FDAARGOS_911</strain>
    </source>
</reference>
<proteinExistence type="inferred from homology"/>
<dbReference type="PANTHER" id="PTHR30524:SF0">
    <property type="entry name" value="ALTRONATE OXIDOREDUCTASE-RELATED"/>
    <property type="match status" value="1"/>
</dbReference>
<evidence type="ECO:0000259" key="8">
    <source>
        <dbReference type="Pfam" id="PF01232"/>
    </source>
</evidence>
<feature type="binding site" evidence="7">
    <location>
        <begin position="3"/>
        <end position="14"/>
    </location>
    <ligand>
        <name>NAD(+)</name>
        <dbReference type="ChEBI" id="CHEBI:57540"/>
    </ligand>
</feature>
<evidence type="ECO:0000256" key="2">
    <source>
        <dbReference type="ARBA" id="ARBA00012939"/>
    </source>
</evidence>
<dbReference type="GO" id="GO:0019592">
    <property type="term" value="P:mannitol catabolic process"/>
    <property type="evidence" value="ECO:0007669"/>
    <property type="project" value="TreeGrafter"/>
</dbReference>
<dbReference type="Proteomes" id="UP000594771">
    <property type="component" value="Chromosome"/>
</dbReference>
<dbReference type="GO" id="GO:0005829">
    <property type="term" value="C:cytosol"/>
    <property type="evidence" value="ECO:0007669"/>
    <property type="project" value="TreeGrafter"/>
</dbReference>
<dbReference type="EC" id="1.1.1.17" evidence="2 7"/>
<evidence type="ECO:0000256" key="3">
    <source>
        <dbReference type="ARBA" id="ARBA00016219"/>
    </source>
</evidence>
<keyword evidence="4 7" id="KW-0560">Oxidoreductase</keyword>
<dbReference type="PROSITE" id="PS00974">
    <property type="entry name" value="MANNITOL_DHGENASE"/>
    <property type="match status" value="1"/>
</dbReference>
<dbReference type="Pfam" id="PF01232">
    <property type="entry name" value="Mannitol_dh"/>
    <property type="match status" value="1"/>
</dbReference>
<keyword evidence="5 7" id="KW-0520">NAD</keyword>
<accession>A0A0X8FDB6</accession>
<dbReference type="NCBIfam" id="NF002652">
    <property type="entry name" value="PRK02318.2-5"/>
    <property type="match status" value="1"/>
</dbReference>
<feature type="domain" description="Mannitol dehydrogenase N-terminal" evidence="8">
    <location>
        <begin position="1"/>
        <end position="197"/>
    </location>
</feature>
<dbReference type="HAMAP" id="MF_00196">
    <property type="entry name" value="Mannitol_dehydrog"/>
    <property type="match status" value="1"/>
</dbReference>
<dbReference type="InterPro" id="IPR013131">
    <property type="entry name" value="Mannitol_DH_N"/>
</dbReference>
<dbReference type="GO" id="GO:0008926">
    <property type="term" value="F:mannitol-1-phosphate 5-dehydrogenase activity"/>
    <property type="evidence" value="ECO:0007669"/>
    <property type="project" value="UniProtKB-UniRule"/>
</dbReference>
<gene>
    <name evidence="7" type="primary">mtlD</name>
    <name evidence="11" type="ORF">I6G68_00025</name>
    <name evidence="10" type="ORF">ODY43_04600</name>
</gene>
<reference evidence="10" key="2">
    <citation type="submission" date="2022-09" db="EMBL/GenBank/DDBJ databases">
        <title>Aerococcus urinae taxonomy study.</title>
        <authorList>
            <person name="Christensen J."/>
            <person name="Senneby E."/>
        </authorList>
    </citation>
    <scope>NUCLEOTIDE SEQUENCE</scope>
    <source>
        <strain evidence="10">NLD-066-U95</strain>
    </source>
</reference>
<dbReference type="EMBL" id="JAOTML010000004">
    <property type="protein sequence ID" value="MCY3053266.1"/>
    <property type="molecule type" value="Genomic_DNA"/>
</dbReference>
<dbReference type="InterPro" id="IPR013118">
    <property type="entry name" value="Mannitol_DH_C"/>
</dbReference>
<dbReference type="NCBIfam" id="NF002646">
    <property type="entry name" value="PRK02318.1-2"/>
    <property type="match status" value="1"/>
</dbReference>
<dbReference type="Proteomes" id="UP001069145">
    <property type="component" value="Unassembled WGS sequence"/>
</dbReference>
<dbReference type="SUPFAM" id="SSF48179">
    <property type="entry name" value="6-phosphogluconate dehydrogenase C-terminal domain-like"/>
    <property type="match status" value="1"/>
</dbReference>
<feature type="domain" description="Mannitol dehydrogenase C-terminal" evidence="9">
    <location>
        <begin position="204"/>
        <end position="379"/>
    </location>
</feature>
<name>A0A0X8FDB6_9LACT</name>
<protein>
    <recommendedName>
        <fullName evidence="3 7">Mannitol-1-phosphate 5-dehydrogenase</fullName>
        <ecNumber evidence="2 7">1.1.1.17</ecNumber>
    </recommendedName>
</protein>
<dbReference type="RefSeq" id="WP_060777668.1">
    <property type="nucleotide sequence ID" value="NZ_CAJHLF010000001.1"/>
</dbReference>
<sequence length="381" mass="42227">MKAVHFGAGNIGRGFIGEVLVANGFTVDFVDVNETIVDALNERGSYQIGYAAPGEEKIDISGVKAINNGKNPEAVVQAIQEANIITTAIGPNILPYIAELIAQGLQARRQAGVSEPIDVIACENMIGGTDFLHQEVDKYLTDQDQDYIDRYVGFPNAAVDRIVPEQHHEDALFVSVEPFKEWVVDQTHSKAKNIRLDGVLYVDNLEPYIERKLFSVNTGHASVAYSGAAKGYQTIGQALEDGTILERLKAVLKETSSLLIAKWNFKEADMAAYREKIVERFQNPMIVDQVNRVGRTPIRKLGYNERFIRPIRELKERGLDYSALLTVVGLAFNFDNPQDDQSVALQEKLQKQSLEEVIQDVTGLDDADLIHEIKAAVEAAK</sequence>
<dbReference type="PANTHER" id="PTHR30524">
    <property type="entry name" value="MANNITOL-1-PHOSPHATE 5-DEHYDROGENASE"/>
    <property type="match status" value="1"/>
</dbReference>
<evidence type="ECO:0000256" key="6">
    <source>
        <dbReference type="ARBA" id="ARBA00048615"/>
    </source>
</evidence>
<dbReference type="EMBL" id="CP065662">
    <property type="protein sequence ID" value="QPS01506.1"/>
    <property type="molecule type" value="Genomic_DNA"/>
</dbReference>
<dbReference type="InterPro" id="IPR023027">
    <property type="entry name" value="Mannitol_DH_CS"/>
</dbReference>
<evidence type="ECO:0000256" key="4">
    <source>
        <dbReference type="ARBA" id="ARBA00023002"/>
    </source>
</evidence>
<dbReference type="KEGG" id="aun:AWM73_00990"/>
<dbReference type="NCBIfam" id="NF002647">
    <property type="entry name" value="PRK02318.1-3"/>
    <property type="match status" value="1"/>
</dbReference>
<evidence type="ECO:0000313" key="11">
    <source>
        <dbReference type="EMBL" id="QPS01506.1"/>
    </source>
</evidence>
<dbReference type="Pfam" id="PF08125">
    <property type="entry name" value="Mannitol_dh_C"/>
    <property type="match status" value="1"/>
</dbReference>
<dbReference type="SUPFAM" id="SSF51735">
    <property type="entry name" value="NAD(P)-binding Rossmann-fold domains"/>
    <property type="match status" value="1"/>
</dbReference>
<dbReference type="Gene3D" id="3.40.50.720">
    <property type="entry name" value="NAD(P)-binding Rossmann-like Domain"/>
    <property type="match status" value="1"/>
</dbReference>
<dbReference type="PRINTS" id="PR00084">
    <property type="entry name" value="MTLDHDRGNASE"/>
</dbReference>
<evidence type="ECO:0000256" key="1">
    <source>
        <dbReference type="ARBA" id="ARBA00006541"/>
    </source>
</evidence>
<dbReference type="InterPro" id="IPR023028">
    <property type="entry name" value="Mannitol_1_phos_5_DH"/>
</dbReference>
<keyword evidence="13" id="KW-1185">Reference proteome</keyword>
<organism evidence="11 12">
    <name type="scientific">Aerococcus urinae</name>
    <dbReference type="NCBI Taxonomy" id="1376"/>
    <lineage>
        <taxon>Bacteria</taxon>
        <taxon>Bacillati</taxon>
        <taxon>Bacillota</taxon>
        <taxon>Bacilli</taxon>
        <taxon>Lactobacillales</taxon>
        <taxon>Aerococcaceae</taxon>
        <taxon>Aerococcus</taxon>
    </lineage>
</organism>
<evidence type="ECO:0000256" key="7">
    <source>
        <dbReference type="HAMAP-Rule" id="MF_00196"/>
    </source>
</evidence>